<comment type="similarity">
    <text evidence="7">Belongs to the binding-protein-dependent transport system permease family.</text>
</comment>
<dbReference type="PANTHER" id="PTHR43227:SF11">
    <property type="entry name" value="BLL4140 PROTEIN"/>
    <property type="match status" value="1"/>
</dbReference>
<accession>A0ABY4RJP4</accession>
<keyword evidence="6 7" id="KW-0472">Membrane</keyword>
<reference evidence="9" key="1">
    <citation type="submission" date="2018-02" db="EMBL/GenBank/DDBJ databases">
        <authorList>
            <person name="Kim S.-K."/>
            <person name="Jung H.-I."/>
            <person name="Lee S.-W."/>
        </authorList>
    </citation>
    <scope>NUCLEOTIDE SEQUENCE</scope>
    <source>
        <strain evidence="9">SK3146</strain>
    </source>
</reference>
<feature type="transmembrane region" description="Helical" evidence="7">
    <location>
        <begin position="281"/>
        <end position="305"/>
    </location>
</feature>
<proteinExistence type="inferred from homology"/>
<keyword evidence="4 7" id="KW-0812">Transmembrane</keyword>
<gene>
    <name evidence="9" type="primary">yteP_25</name>
    <name evidence="9" type="ORF">SK3146_01599</name>
</gene>
<evidence type="ECO:0000313" key="10">
    <source>
        <dbReference type="Proteomes" id="UP001057134"/>
    </source>
</evidence>
<dbReference type="InterPro" id="IPR050809">
    <property type="entry name" value="UgpAE/MalFG_permease"/>
</dbReference>
<comment type="subcellular location">
    <subcellularLocation>
        <location evidence="1 7">Cell membrane</location>
        <topology evidence="1 7">Multi-pass membrane protein</topology>
    </subcellularLocation>
</comment>
<dbReference type="PANTHER" id="PTHR43227">
    <property type="entry name" value="BLL4140 PROTEIN"/>
    <property type="match status" value="1"/>
</dbReference>
<dbReference type="PROSITE" id="PS50928">
    <property type="entry name" value="ABC_TM1"/>
    <property type="match status" value="1"/>
</dbReference>
<feature type="transmembrane region" description="Helical" evidence="7">
    <location>
        <begin position="92"/>
        <end position="113"/>
    </location>
</feature>
<evidence type="ECO:0000256" key="7">
    <source>
        <dbReference type="RuleBase" id="RU363032"/>
    </source>
</evidence>
<keyword evidence="10" id="KW-1185">Reference proteome</keyword>
<dbReference type="InterPro" id="IPR035906">
    <property type="entry name" value="MetI-like_sf"/>
</dbReference>
<evidence type="ECO:0000256" key="2">
    <source>
        <dbReference type="ARBA" id="ARBA00022448"/>
    </source>
</evidence>
<dbReference type="Pfam" id="PF00528">
    <property type="entry name" value="BPD_transp_1"/>
    <property type="match status" value="1"/>
</dbReference>
<dbReference type="Gene3D" id="1.10.3720.10">
    <property type="entry name" value="MetI-like"/>
    <property type="match status" value="1"/>
</dbReference>
<evidence type="ECO:0000256" key="5">
    <source>
        <dbReference type="ARBA" id="ARBA00022989"/>
    </source>
</evidence>
<dbReference type="RefSeq" id="WP_249864580.1">
    <property type="nucleotide sequence ID" value="NZ_CP027059.1"/>
</dbReference>
<keyword evidence="3" id="KW-1003">Cell membrane</keyword>
<sequence>MDLATTTARAPSKTFASRLRKDLIMNKYVYIMACPIIVFYILFHYVPMAGLVIAFQDFNAFKGILGSHWVGLKHINEFLTSPYAFRVIKNTFLLNVYQILFGFPAPILLALLLNEIRSHIFKRTVQTVSYMPHFISLVVVCGMLVDFTASSGVINDLVHALGGERTNLLMQKEWFRTIFISSGIWQEVGWGSIIYLAALSSVDPSLYEAAEMDGASRLRKAMHITLPALVPTITILLIMRLGHIMSEGFEKIILLYNPLTYETADVIASYVYRRGLQEANYSFGAAVGLFNSSINFIILLAANYVSRRFVKESLW</sequence>
<dbReference type="Proteomes" id="UP001057134">
    <property type="component" value="Chromosome"/>
</dbReference>
<dbReference type="InterPro" id="IPR000515">
    <property type="entry name" value="MetI-like"/>
</dbReference>
<evidence type="ECO:0000259" key="8">
    <source>
        <dbReference type="PROSITE" id="PS50928"/>
    </source>
</evidence>
<protein>
    <submittedName>
        <fullName evidence="9">Multiple-sugar transport system permease YteP</fullName>
    </submittedName>
</protein>
<keyword evidence="2 7" id="KW-0813">Transport</keyword>
<name>A0ABY4RJP4_9BACL</name>
<feature type="transmembrane region" description="Helical" evidence="7">
    <location>
        <begin position="28"/>
        <end position="55"/>
    </location>
</feature>
<dbReference type="CDD" id="cd06261">
    <property type="entry name" value="TM_PBP2"/>
    <property type="match status" value="1"/>
</dbReference>
<dbReference type="EMBL" id="CP027059">
    <property type="protein sequence ID" value="UQZ82442.1"/>
    <property type="molecule type" value="Genomic_DNA"/>
</dbReference>
<dbReference type="SUPFAM" id="SSF161098">
    <property type="entry name" value="MetI-like"/>
    <property type="match status" value="1"/>
</dbReference>
<evidence type="ECO:0000256" key="1">
    <source>
        <dbReference type="ARBA" id="ARBA00004651"/>
    </source>
</evidence>
<evidence type="ECO:0000256" key="6">
    <source>
        <dbReference type="ARBA" id="ARBA00023136"/>
    </source>
</evidence>
<feature type="domain" description="ABC transmembrane type-1" evidence="8">
    <location>
        <begin position="88"/>
        <end position="302"/>
    </location>
</feature>
<evidence type="ECO:0000256" key="4">
    <source>
        <dbReference type="ARBA" id="ARBA00022692"/>
    </source>
</evidence>
<evidence type="ECO:0000256" key="3">
    <source>
        <dbReference type="ARBA" id="ARBA00022475"/>
    </source>
</evidence>
<keyword evidence="5 7" id="KW-1133">Transmembrane helix</keyword>
<reference evidence="9" key="2">
    <citation type="journal article" date="2021" name="J Anim Sci Technol">
        <title>Complete genome sequence of Paenibacillus konkukensis sp. nov. SK3146 as a potential probiotic strain.</title>
        <authorList>
            <person name="Jung H.I."/>
            <person name="Park S."/>
            <person name="Niu K.M."/>
            <person name="Lee S.W."/>
            <person name="Kothari D."/>
            <person name="Yi K.J."/>
            <person name="Kim S.K."/>
        </authorList>
    </citation>
    <scope>NUCLEOTIDE SEQUENCE</scope>
    <source>
        <strain evidence="9">SK3146</strain>
    </source>
</reference>
<feature type="transmembrane region" description="Helical" evidence="7">
    <location>
        <begin position="221"/>
        <end position="241"/>
    </location>
</feature>
<organism evidence="9 10">
    <name type="scientific">Paenibacillus konkukensis</name>
    <dbReference type="NCBI Taxonomy" id="2020716"/>
    <lineage>
        <taxon>Bacteria</taxon>
        <taxon>Bacillati</taxon>
        <taxon>Bacillota</taxon>
        <taxon>Bacilli</taxon>
        <taxon>Bacillales</taxon>
        <taxon>Paenibacillaceae</taxon>
        <taxon>Paenibacillus</taxon>
    </lineage>
</organism>
<evidence type="ECO:0000313" key="9">
    <source>
        <dbReference type="EMBL" id="UQZ82442.1"/>
    </source>
</evidence>